<dbReference type="Proteomes" id="UP001392437">
    <property type="component" value="Unassembled WGS sequence"/>
</dbReference>
<comment type="caution">
    <text evidence="1">The sequence shown here is derived from an EMBL/GenBank/DDBJ whole genome shotgun (WGS) entry which is preliminary data.</text>
</comment>
<gene>
    <name evidence="1" type="ORF">PG999_009924</name>
</gene>
<evidence type="ECO:0000313" key="2">
    <source>
        <dbReference type="Proteomes" id="UP001392437"/>
    </source>
</evidence>
<keyword evidence="2" id="KW-1185">Reference proteome</keyword>
<evidence type="ECO:0000313" key="1">
    <source>
        <dbReference type="EMBL" id="KAK8106565.1"/>
    </source>
</evidence>
<protein>
    <submittedName>
        <fullName evidence="1">Uncharacterized protein</fullName>
    </submittedName>
</protein>
<name>A0AAW0QKW1_9PEZI</name>
<dbReference type="EMBL" id="JAQQWP010000008">
    <property type="protein sequence ID" value="KAK8106565.1"/>
    <property type="molecule type" value="Genomic_DNA"/>
</dbReference>
<dbReference type="AlphaFoldDB" id="A0AAW0QKW1"/>
<sequence length="134" mass="15473">MDDYTSYIANSPDSKKIWDELFGNMSFLNKCFDKQIFFTVIGDIESEPPPGCEGRYLALIVTNDDYQLTGSAFNMFLSSLKPHGEMNDRYELDFKDSDITLNIYNLAYMPLHKSVLGERKRKFDIVSAIMDVWV</sequence>
<organism evidence="1 2">
    <name type="scientific">Apiospora kogelbergensis</name>
    <dbReference type="NCBI Taxonomy" id="1337665"/>
    <lineage>
        <taxon>Eukaryota</taxon>
        <taxon>Fungi</taxon>
        <taxon>Dikarya</taxon>
        <taxon>Ascomycota</taxon>
        <taxon>Pezizomycotina</taxon>
        <taxon>Sordariomycetes</taxon>
        <taxon>Xylariomycetidae</taxon>
        <taxon>Amphisphaeriales</taxon>
        <taxon>Apiosporaceae</taxon>
        <taxon>Apiospora</taxon>
    </lineage>
</organism>
<proteinExistence type="predicted"/>
<accession>A0AAW0QKW1</accession>
<reference evidence="1 2" key="1">
    <citation type="submission" date="2023-01" db="EMBL/GenBank/DDBJ databases">
        <title>Analysis of 21 Apiospora genomes using comparative genomics revels a genus with tremendous synthesis potential of carbohydrate active enzymes and secondary metabolites.</title>
        <authorList>
            <person name="Sorensen T."/>
        </authorList>
    </citation>
    <scope>NUCLEOTIDE SEQUENCE [LARGE SCALE GENOMIC DNA]</scope>
    <source>
        <strain evidence="1 2">CBS 117206</strain>
    </source>
</reference>